<keyword evidence="3" id="KW-1185">Reference proteome</keyword>
<dbReference type="Proteomes" id="UP000515960">
    <property type="component" value="Chromosome"/>
</dbReference>
<dbReference type="AlphaFoldDB" id="A0A7G9B6A7"/>
<accession>A0A7G9B6A7</accession>
<dbReference type="EMBL" id="CP060490">
    <property type="protein sequence ID" value="QNL45088.1"/>
    <property type="molecule type" value="Genomic_DNA"/>
</dbReference>
<dbReference type="InterPro" id="IPR046292">
    <property type="entry name" value="DUF6329"/>
</dbReference>
<organism evidence="2 3">
    <name type="scientific">Oscillibacter hominis</name>
    <dbReference type="NCBI Taxonomy" id="2763056"/>
    <lineage>
        <taxon>Bacteria</taxon>
        <taxon>Bacillati</taxon>
        <taxon>Bacillota</taxon>
        <taxon>Clostridia</taxon>
        <taxon>Eubacteriales</taxon>
        <taxon>Oscillospiraceae</taxon>
        <taxon>Oscillibacter</taxon>
    </lineage>
</organism>
<evidence type="ECO:0000313" key="3">
    <source>
        <dbReference type="Proteomes" id="UP000515960"/>
    </source>
</evidence>
<name>A0A7G9B6A7_9FIRM</name>
<gene>
    <name evidence="2" type="ORF">H8790_03365</name>
</gene>
<evidence type="ECO:0000313" key="2">
    <source>
        <dbReference type="EMBL" id="QNL45088.1"/>
    </source>
</evidence>
<dbReference type="RefSeq" id="WP_009258922.1">
    <property type="nucleotide sequence ID" value="NZ_CP060490.1"/>
</dbReference>
<feature type="domain" description="DUF6329" evidence="1">
    <location>
        <begin position="54"/>
        <end position="92"/>
    </location>
</feature>
<evidence type="ECO:0000259" key="1">
    <source>
        <dbReference type="Pfam" id="PF19854"/>
    </source>
</evidence>
<protein>
    <recommendedName>
        <fullName evidence="1">DUF6329 domain-containing protein</fullName>
    </recommendedName>
</protein>
<dbReference type="KEGG" id="ohi:H8790_03365"/>
<reference evidence="2 3" key="1">
    <citation type="submission" date="2020-08" db="EMBL/GenBank/DDBJ databases">
        <authorList>
            <person name="Liu C."/>
            <person name="Sun Q."/>
        </authorList>
    </citation>
    <scope>NUCLEOTIDE SEQUENCE [LARGE SCALE GENOMIC DNA]</scope>
    <source>
        <strain evidence="2 3">NSJ-62</strain>
    </source>
</reference>
<proteinExistence type="predicted"/>
<sequence>MQNDTPIIKTAPFTVVREIILPESKYRRFQADLLAEAPFIAARTQLTGYSEKFGRFRCLLVTARRRQDGILVDSEGYTYARYAAYVRDKRELELAGVPRDNLDFKAHER</sequence>
<dbReference type="Pfam" id="PF19854">
    <property type="entry name" value="DUF6329"/>
    <property type="match status" value="1"/>
</dbReference>